<evidence type="ECO:0000256" key="1">
    <source>
        <dbReference type="SAM" id="Phobius"/>
    </source>
</evidence>
<dbReference type="Proteomes" id="UP001236076">
    <property type="component" value="Segment"/>
</dbReference>
<gene>
    <name evidence="2" type="ORF">A54_255</name>
</gene>
<keyword evidence="3" id="KW-1185">Reference proteome</keyword>
<keyword evidence="1" id="KW-0812">Transmembrane</keyword>
<protein>
    <submittedName>
        <fullName evidence="2">Uncharacterized protein</fullName>
    </submittedName>
</protein>
<keyword evidence="1" id="KW-1133">Transmembrane helix</keyword>
<keyword evidence="1" id="KW-0472">Membrane</keyword>
<sequence>MMISPEIFVTFFIMVSLAGSRFLPFNVLSATWFILGTIFAVEITKYLGGNY</sequence>
<reference evidence="2 3" key="1">
    <citation type="submission" date="2022-10" db="EMBL/GenBank/DDBJ databases">
        <authorList>
            <person name="Cortes-Martin A."/>
            <person name="Buttimer C.T.H."/>
            <person name="Hill C."/>
        </authorList>
    </citation>
    <scope>NUCLEOTIDE SEQUENCE [LARGE SCALE GENOMIC DNA]</scope>
</reference>
<evidence type="ECO:0000313" key="3">
    <source>
        <dbReference type="Proteomes" id="UP001236076"/>
    </source>
</evidence>
<organism evidence="2 3">
    <name type="scientific">Escherichia phage A5-4</name>
    <dbReference type="NCBI Taxonomy" id="2996162"/>
    <lineage>
        <taxon>Viruses</taxon>
        <taxon>Duplodnaviria</taxon>
        <taxon>Heunggongvirae</taxon>
        <taxon>Uroviricota</taxon>
        <taxon>Caudoviricetes</taxon>
        <taxon>Vequintavirinae</taxon>
    </lineage>
</organism>
<accession>A0AAE9PTG8</accession>
<evidence type="ECO:0000313" key="2">
    <source>
        <dbReference type="EMBL" id="UZZ64219.1"/>
    </source>
</evidence>
<dbReference type="EMBL" id="OP744025">
    <property type="protein sequence ID" value="UZZ64219.1"/>
    <property type="molecule type" value="Genomic_DNA"/>
</dbReference>
<feature type="transmembrane region" description="Helical" evidence="1">
    <location>
        <begin position="30"/>
        <end position="48"/>
    </location>
</feature>
<proteinExistence type="predicted"/>
<name>A0AAE9PTG8_9CAUD</name>